<dbReference type="EMBL" id="JYIJ01000019">
    <property type="protein sequence ID" value="KWW98047.1"/>
    <property type="molecule type" value="Genomic_DNA"/>
</dbReference>
<evidence type="ECO:0000313" key="2">
    <source>
        <dbReference type="EMBL" id="KWW98047.1"/>
    </source>
</evidence>
<evidence type="ECO:0000313" key="4">
    <source>
        <dbReference type="Proteomes" id="UP000070598"/>
    </source>
</evidence>
<dbReference type="AlphaFoldDB" id="A0A132ND33"/>
<comment type="caution">
    <text evidence="3">The sequence shown here is derived from an EMBL/GenBank/DDBJ whole genome shotgun (WGS) entry which is preliminary data.</text>
</comment>
<dbReference type="SUPFAM" id="SSF53098">
    <property type="entry name" value="Ribonuclease H-like"/>
    <property type="match status" value="1"/>
</dbReference>
<dbReference type="InterPro" id="IPR009057">
    <property type="entry name" value="Homeodomain-like_sf"/>
</dbReference>
<reference evidence="3 5" key="2">
    <citation type="submission" date="2015-02" db="EMBL/GenBank/DDBJ databases">
        <title>Physiological reanalysis, assessment of diazotrophy, and genome sequences of multiple isolates of Streptomyces thermoautotrophicus.</title>
        <authorList>
            <person name="MacKellar D.C."/>
            <person name="Lieber L."/>
            <person name="Norman J."/>
            <person name="Bolger A."/>
            <person name="Tobin C."/>
            <person name="Murray J.W."/>
            <person name="Prell J."/>
        </authorList>
    </citation>
    <scope>NUCLEOTIDE SEQUENCE [LARGE SCALE GENOMIC DNA]</scope>
    <source>
        <strain evidence="3 5">UBT1</strain>
    </source>
</reference>
<dbReference type="PATRIC" id="fig|1469144.8.peg.1111"/>
<gene>
    <name evidence="2" type="ORF">TH66_22310</name>
    <name evidence="3" type="ORF">TR74_17310</name>
</gene>
<dbReference type="SUPFAM" id="SSF46689">
    <property type="entry name" value="Homeodomain-like"/>
    <property type="match status" value="1"/>
</dbReference>
<evidence type="ECO:0000259" key="1">
    <source>
        <dbReference type="Pfam" id="PF13358"/>
    </source>
</evidence>
<dbReference type="EMBL" id="JYIK01001029">
    <property type="protein sequence ID" value="KWX07867.1"/>
    <property type="molecule type" value="Genomic_DNA"/>
</dbReference>
<dbReference type="InterPro" id="IPR036397">
    <property type="entry name" value="RNaseH_sf"/>
</dbReference>
<dbReference type="InterPro" id="IPR038717">
    <property type="entry name" value="Tc1-like_DDE_dom"/>
</dbReference>
<sequence>MRPAHVYTNLSDDGYDQLVAALHRRWREATRAVMVLLSARGMTAAEIAVLLHYDPATVRRWIARHDTEGITGLVDRPRCGRPRKGSGRLGERIRALLAAPKAWTTPRVWQALGRPTISLRTCYRRIREHARWRRPRLAARGDPDRETICQHIRTRIAALPAGSVALAADESHLDLLARIRACWILRGQRHTIDTPGSNQRRSLFGATDLVTEAFHYAISRRAVSAVFCQFLDQLLTAYPTAPTVAVICDNASIHHSGITRRWLAAHPRLLLLEGARYCPQDNPTERIWAALKHQLANTAPTTMADRLRQVHAFFRHRTPDQNLITAAPWSSPWLPHSYRQNFRQAA</sequence>
<evidence type="ECO:0000313" key="5">
    <source>
        <dbReference type="Proteomes" id="UP000070659"/>
    </source>
</evidence>
<proteinExistence type="predicted"/>
<protein>
    <submittedName>
        <fullName evidence="3">Transposase</fullName>
    </submittedName>
</protein>
<reference evidence="4" key="1">
    <citation type="submission" date="2015-02" db="EMBL/GenBank/DDBJ databases">
        <title>Physiological reanalysis, assessment of diazotrophy, and genome sequences of multiple isolates of Streptomyces thermoautotrophicus.</title>
        <authorList>
            <person name="MacKellar D.C."/>
            <person name="Lieber L."/>
            <person name="Norman J."/>
            <person name="Bolger A."/>
            <person name="Tobin C."/>
            <person name="Murray J.W."/>
            <person name="Friesen M."/>
            <person name="Prell J."/>
        </authorList>
    </citation>
    <scope>NUCLEOTIDE SEQUENCE [LARGE SCALE GENOMIC DNA]</scope>
    <source>
        <strain evidence="4">UBT1</strain>
    </source>
</reference>
<feature type="domain" description="Tc1-like transposase DDE" evidence="1">
    <location>
        <begin position="167"/>
        <end position="307"/>
    </location>
</feature>
<organism evidence="3 4">
    <name type="scientific">Carbonactinospora thermoautotrophica</name>
    <dbReference type="NCBI Taxonomy" id="1469144"/>
    <lineage>
        <taxon>Bacteria</taxon>
        <taxon>Bacillati</taxon>
        <taxon>Actinomycetota</taxon>
        <taxon>Actinomycetes</taxon>
        <taxon>Kitasatosporales</taxon>
        <taxon>Carbonactinosporaceae</taxon>
        <taxon>Carbonactinospora</taxon>
    </lineage>
</organism>
<dbReference type="Proteomes" id="UP000070659">
    <property type="component" value="Unassembled WGS sequence"/>
</dbReference>
<dbReference type="NCBIfam" id="NF033545">
    <property type="entry name" value="transpos_IS630"/>
    <property type="match status" value="1"/>
</dbReference>
<dbReference type="RefSeq" id="WP_107248142.1">
    <property type="nucleotide sequence ID" value="NZ_JYIJ01000019.1"/>
</dbReference>
<accession>A0A132ND33</accession>
<dbReference type="InterPro" id="IPR047655">
    <property type="entry name" value="Transpos_IS630-like"/>
</dbReference>
<dbReference type="Proteomes" id="UP000070598">
    <property type="component" value="Unassembled WGS sequence"/>
</dbReference>
<name>A0A132ND33_9ACTN</name>
<dbReference type="Pfam" id="PF13565">
    <property type="entry name" value="HTH_32"/>
    <property type="match status" value="1"/>
</dbReference>
<dbReference type="Gene3D" id="3.30.420.10">
    <property type="entry name" value="Ribonuclease H-like superfamily/Ribonuclease H"/>
    <property type="match status" value="1"/>
</dbReference>
<dbReference type="GO" id="GO:0003676">
    <property type="term" value="F:nucleic acid binding"/>
    <property type="evidence" value="ECO:0007669"/>
    <property type="project" value="InterPro"/>
</dbReference>
<dbReference type="Pfam" id="PF13358">
    <property type="entry name" value="DDE_3"/>
    <property type="match status" value="1"/>
</dbReference>
<evidence type="ECO:0000313" key="3">
    <source>
        <dbReference type="EMBL" id="KWX07867.1"/>
    </source>
</evidence>
<dbReference type="InterPro" id="IPR012337">
    <property type="entry name" value="RNaseH-like_sf"/>
</dbReference>